<organism evidence="2 3">
    <name type="scientific">Candidatus Beckwithbacteria bacterium RBG_13_42_9</name>
    <dbReference type="NCBI Taxonomy" id="1797457"/>
    <lineage>
        <taxon>Bacteria</taxon>
        <taxon>Candidatus Beckwithiibacteriota</taxon>
    </lineage>
</organism>
<accession>A0A1F5E7Y0</accession>
<comment type="caution">
    <text evidence="2">The sequence shown here is derived from an EMBL/GenBank/DDBJ whole genome shotgun (WGS) entry which is preliminary data.</text>
</comment>
<proteinExistence type="inferred from homology"/>
<evidence type="ECO:0000256" key="1">
    <source>
        <dbReference type="ARBA" id="ARBA00006315"/>
    </source>
</evidence>
<dbReference type="Proteomes" id="UP000177006">
    <property type="component" value="Unassembled WGS sequence"/>
</dbReference>
<dbReference type="InterPro" id="IPR002737">
    <property type="entry name" value="MEMO1_fam"/>
</dbReference>
<comment type="similarity">
    <text evidence="1">Belongs to the MEMO1 family.</text>
</comment>
<dbReference type="PANTHER" id="PTHR11060">
    <property type="entry name" value="PROTEIN MEMO1"/>
    <property type="match status" value="1"/>
</dbReference>
<dbReference type="Gene3D" id="3.40.830.10">
    <property type="entry name" value="LigB-like"/>
    <property type="match status" value="1"/>
</dbReference>
<dbReference type="EMBL" id="MEZK01000010">
    <property type="protein sequence ID" value="OGD63430.1"/>
    <property type="molecule type" value="Genomic_DNA"/>
</dbReference>
<sequence length="255" mass="28651">MYNIRPPAVAGQFYPDNPLELKQMISRFINEAGIEKTEKKLKALIVPHAGYNFSGPVAAYGYKLIQENQLKQSRVFLLGPSHNFDVKKPVVCSFDYWQTPLGKILAQSQNLNLETFDEAHLGEHSLEVQLPFLQTVLKDFTISPILLNYYEKGLVLALSRLIDESGLIIVSSDLSHYRPYNQAVTIDALANKFIPQLNFEQTGKIEACGLAGILTLIKVAQNKDWQGKLLNYQNSGDTFGDKERVVGYGAYGFFE</sequence>
<dbReference type="STRING" id="1797457.A2160_03120"/>
<name>A0A1F5E7Y0_9BACT</name>
<dbReference type="Pfam" id="PF01875">
    <property type="entry name" value="Memo"/>
    <property type="match status" value="1"/>
</dbReference>
<protein>
    <submittedName>
        <fullName evidence="2">AmmeMemoRadiSam system protein B</fullName>
    </submittedName>
</protein>
<dbReference type="NCBIfam" id="TIGR04336">
    <property type="entry name" value="AmmeMemoSam_B"/>
    <property type="match status" value="1"/>
</dbReference>
<dbReference type="CDD" id="cd07361">
    <property type="entry name" value="MEMO_like"/>
    <property type="match status" value="1"/>
</dbReference>
<dbReference type="AlphaFoldDB" id="A0A1F5E7Y0"/>
<evidence type="ECO:0000313" key="2">
    <source>
        <dbReference type="EMBL" id="OGD63430.1"/>
    </source>
</evidence>
<evidence type="ECO:0000313" key="3">
    <source>
        <dbReference type="Proteomes" id="UP000177006"/>
    </source>
</evidence>
<reference evidence="2 3" key="1">
    <citation type="journal article" date="2016" name="Nat. Commun.">
        <title>Thousands of microbial genomes shed light on interconnected biogeochemical processes in an aquifer system.</title>
        <authorList>
            <person name="Anantharaman K."/>
            <person name="Brown C.T."/>
            <person name="Hug L.A."/>
            <person name="Sharon I."/>
            <person name="Castelle C.J."/>
            <person name="Probst A.J."/>
            <person name="Thomas B.C."/>
            <person name="Singh A."/>
            <person name="Wilkins M.J."/>
            <person name="Karaoz U."/>
            <person name="Brodie E.L."/>
            <person name="Williams K.H."/>
            <person name="Hubbard S.S."/>
            <person name="Banfield J.F."/>
        </authorList>
    </citation>
    <scope>NUCLEOTIDE SEQUENCE [LARGE SCALE GENOMIC DNA]</scope>
</reference>
<gene>
    <name evidence="2" type="ORF">A2160_03120</name>
</gene>
<dbReference type="PANTHER" id="PTHR11060:SF0">
    <property type="entry name" value="PROTEIN MEMO1"/>
    <property type="match status" value="1"/>
</dbReference>